<keyword evidence="9" id="KW-0378">Hydrolase</keyword>
<dbReference type="Pfam" id="PF00075">
    <property type="entry name" value="RNase_H"/>
    <property type="match status" value="1"/>
</dbReference>
<keyword evidence="8" id="KW-0255">Endonuclease</keyword>
<comment type="cofactor">
    <cofactor evidence="2">
        <name>Mg(2+)</name>
        <dbReference type="ChEBI" id="CHEBI:18420"/>
    </cofactor>
</comment>
<accession>A0A1Z3N828</accession>
<evidence type="ECO:0000256" key="9">
    <source>
        <dbReference type="ARBA" id="ARBA00022801"/>
    </source>
</evidence>
<dbReference type="RefSeq" id="WP_088565134.1">
    <property type="nucleotide sequence ID" value="NZ_CP020946.1"/>
</dbReference>
<dbReference type="GO" id="GO:0046872">
    <property type="term" value="F:metal ion binding"/>
    <property type="evidence" value="ECO:0007669"/>
    <property type="project" value="UniProtKB-KW"/>
</dbReference>
<dbReference type="PROSITE" id="PS50879">
    <property type="entry name" value="RNASE_H_1"/>
    <property type="match status" value="1"/>
</dbReference>
<evidence type="ECO:0000256" key="10">
    <source>
        <dbReference type="ARBA" id="ARBA00022842"/>
    </source>
</evidence>
<sequence>MGDEAGSILKTLKAFNQILRRLFLPRFEVYTDGSVKHGRGSWAYVIVRRNRVLREASGACLRPTNNQMEFQAAIEALSSLPVKSRIDLYTDSRVLIETLKKVPEWKTLGWMKSRGQAIPQVSQLKELDRLLAVREVQWKWVKAHSGIKHNERCDLLCIQARSGS</sequence>
<evidence type="ECO:0000256" key="4">
    <source>
        <dbReference type="ARBA" id="ARBA00011245"/>
    </source>
</evidence>
<evidence type="ECO:0000313" key="13">
    <source>
        <dbReference type="Proteomes" id="UP000197003"/>
    </source>
</evidence>
<comment type="catalytic activity">
    <reaction evidence="1">
        <text>Endonucleolytic cleavage to 5'-phosphomonoester.</text>
        <dbReference type="EC" id="3.1.26.4"/>
    </reaction>
</comment>
<dbReference type="OrthoDB" id="5297742at2"/>
<dbReference type="PANTHER" id="PTHR10642">
    <property type="entry name" value="RIBONUCLEASE H1"/>
    <property type="match status" value="1"/>
</dbReference>
<gene>
    <name evidence="12" type="ORF">B9G79_08470</name>
</gene>
<dbReference type="Gene3D" id="3.30.420.10">
    <property type="entry name" value="Ribonuclease H-like superfamily/Ribonuclease H"/>
    <property type="match status" value="1"/>
</dbReference>
<dbReference type="CDD" id="cd09278">
    <property type="entry name" value="RNase_HI_prokaryote_like"/>
    <property type="match status" value="1"/>
</dbReference>
<evidence type="ECO:0000256" key="1">
    <source>
        <dbReference type="ARBA" id="ARBA00000077"/>
    </source>
</evidence>
<dbReference type="InterPro" id="IPR022892">
    <property type="entry name" value="RNaseHI"/>
</dbReference>
<dbReference type="EMBL" id="CP020946">
    <property type="protein sequence ID" value="ASD63605.1"/>
    <property type="molecule type" value="Genomic_DNA"/>
</dbReference>
<evidence type="ECO:0000256" key="8">
    <source>
        <dbReference type="ARBA" id="ARBA00022759"/>
    </source>
</evidence>
<protein>
    <recommendedName>
        <fullName evidence="5">ribonuclease H</fullName>
        <ecNumber evidence="5">3.1.26.4</ecNumber>
    </recommendedName>
</protein>
<reference evidence="12 13" key="1">
    <citation type="submission" date="2017-04" db="EMBL/GenBank/DDBJ databases">
        <title>Whole genome sequence of Bdellovibrio bacteriovorus strain SSB218315.</title>
        <authorList>
            <person name="Oyedara O."/>
            <person name="Rodriguez-Perez M.A."/>
        </authorList>
    </citation>
    <scope>NUCLEOTIDE SEQUENCE [LARGE SCALE GENOMIC DNA]</scope>
    <source>
        <strain evidence="12 13">SSB218315</strain>
    </source>
</reference>
<evidence type="ECO:0000256" key="3">
    <source>
        <dbReference type="ARBA" id="ARBA00005300"/>
    </source>
</evidence>
<evidence type="ECO:0000259" key="11">
    <source>
        <dbReference type="PROSITE" id="PS50879"/>
    </source>
</evidence>
<keyword evidence="10" id="KW-0460">Magnesium</keyword>
<dbReference type="SUPFAM" id="SSF53098">
    <property type="entry name" value="Ribonuclease H-like"/>
    <property type="match status" value="1"/>
</dbReference>
<keyword evidence="7" id="KW-0479">Metal-binding</keyword>
<organism evidence="12 13">
    <name type="scientific">Bdellovibrio bacteriovorus</name>
    <dbReference type="NCBI Taxonomy" id="959"/>
    <lineage>
        <taxon>Bacteria</taxon>
        <taxon>Pseudomonadati</taxon>
        <taxon>Bdellovibrionota</taxon>
        <taxon>Bdellovibrionia</taxon>
        <taxon>Bdellovibrionales</taxon>
        <taxon>Pseudobdellovibrionaceae</taxon>
        <taxon>Bdellovibrio</taxon>
    </lineage>
</organism>
<name>A0A1Z3N828_BDEBC</name>
<comment type="subunit">
    <text evidence="4">Monomer.</text>
</comment>
<dbReference type="GO" id="GO:0003676">
    <property type="term" value="F:nucleic acid binding"/>
    <property type="evidence" value="ECO:0007669"/>
    <property type="project" value="InterPro"/>
</dbReference>
<proteinExistence type="inferred from homology"/>
<keyword evidence="6" id="KW-0540">Nuclease</keyword>
<evidence type="ECO:0000256" key="6">
    <source>
        <dbReference type="ARBA" id="ARBA00022722"/>
    </source>
</evidence>
<dbReference type="InterPro" id="IPR012337">
    <property type="entry name" value="RNaseH-like_sf"/>
</dbReference>
<dbReference type="EC" id="3.1.26.4" evidence="5"/>
<evidence type="ECO:0000313" key="12">
    <source>
        <dbReference type="EMBL" id="ASD63605.1"/>
    </source>
</evidence>
<dbReference type="Proteomes" id="UP000197003">
    <property type="component" value="Chromosome"/>
</dbReference>
<feature type="domain" description="RNase H type-1" evidence="11">
    <location>
        <begin position="23"/>
        <end position="162"/>
    </location>
</feature>
<comment type="similarity">
    <text evidence="3">Belongs to the RNase H family.</text>
</comment>
<dbReference type="InterPro" id="IPR050092">
    <property type="entry name" value="RNase_H"/>
</dbReference>
<dbReference type="GO" id="GO:0004523">
    <property type="term" value="F:RNA-DNA hybrid ribonuclease activity"/>
    <property type="evidence" value="ECO:0007669"/>
    <property type="project" value="UniProtKB-EC"/>
</dbReference>
<dbReference type="InterPro" id="IPR036397">
    <property type="entry name" value="RNaseH_sf"/>
</dbReference>
<evidence type="ECO:0000256" key="2">
    <source>
        <dbReference type="ARBA" id="ARBA00001946"/>
    </source>
</evidence>
<dbReference type="PANTHER" id="PTHR10642:SF26">
    <property type="entry name" value="RIBONUCLEASE H1"/>
    <property type="match status" value="1"/>
</dbReference>
<evidence type="ECO:0000256" key="5">
    <source>
        <dbReference type="ARBA" id="ARBA00012180"/>
    </source>
</evidence>
<evidence type="ECO:0000256" key="7">
    <source>
        <dbReference type="ARBA" id="ARBA00022723"/>
    </source>
</evidence>
<dbReference type="AlphaFoldDB" id="A0A1Z3N828"/>
<dbReference type="InterPro" id="IPR002156">
    <property type="entry name" value="RNaseH_domain"/>
</dbReference>
<dbReference type="GO" id="GO:0043137">
    <property type="term" value="P:DNA replication, removal of RNA primer"/>
    <property type="evidence" value="ECO:0007669"/>
    <property type="project" value="TreeGrafter"/>
</dbReference>